<feature type="region of interest" description="Disordered" evidence="1">
    <location>
        <begin position="1"/>
        <end position="25"/>
    </location>
</feature>
<comment type="caution">
    <text evidence="4">The sequence shown here is derived from an EMBL/GenBank/DDBJ whole genome shotgun (WGS) entry which is preliminary data.</text>
</comment>
<organism evidence="4 5">
    <name type="scientific">Actinomadura citrea</name>
    <dbReference type="NCBI Taxonomy" id="46158"/>
    <lineage>
        <taxon>Bacteria</taxon>
        <taxon>Bacillati</taxon>
        <taxon>Actinomycetota</taxon>
        <taxon>Actinomycetes</taxon>
        <taxon>Streptosporangiales</taxon>
        <taxon>Thermomonosporaceae</taxon>
        <taxon>Actinomadura</taxon>
    </lineage>
</organism>
<dbReference type="InterPro" id="IPR046253">
    <property type="entry name" value="DUF6286"/>
</dbReference>
<proteinExistence type="predicted"/>
<keyword evidence="2" id="KW-0812">Transmembrane</keyword>
<feature type="domain" description="DUF6286" evidence="3">
    <location>
        <begin position="93"/>
        <end position="197"/>
    </location>
</feature>
<keyword evidence="5" id="KW-1185">Reference proteome</keyword>
<accession>A0A7Y9KEK5</accession>
<reference evidence="4 5" key="1">
    <citation type="submission" date="2020-07" db="EMBL/GenBank/DDBJ databases">
        <title>Sequencing the genomes of 1000 actinobacteria strains.</title>
        <authorList>
            <person name="Klenk H.-P."/>
        </authorList>
    </citation>
    <scope>NUCLEOTIDE SEQUENCE [LARGE SCALE GENOMIC DNA]</scope>
    <source>
        <strain evidence="4 5">DSM 43461</strain>
    </source>
</reference>
<dbReference type="Proteomes" id="UP000591272">
    <property type="component" value="Unassembled WGS sequence"/>
</dbReference>
<gene>
    <name evidence="4" type="ORF">BJ999_006623</name>
</gene>
<dbReference type="AlphaFoldDB" id="A0A7Y9KEK5"/>
<dbReference type="Pfam" id="PF19803">
    <property type="entry name" value="DUF6286"/>
    <property type="match status" value="1"/>
</dbReference>
<evidence type="ECO:0000313" key="4">
    <source>
        <dbReference type="EMBL" id="NYE16327.1"/>
    </source>
</evidence>
<sequence>MTAQAGARAATEPSTEAPGSRRADRAARHVFRSRRALPALAGALLMTAAGVLTAIEVISAALDRPAHFFPYGWVKDAHWDHRHVLAIFAALALIGVCFVLAAVLPGKSRIVPLRGRDPSLMMGVSRRGLKRTVAAAAEGAPGVSGVARVRLGRRRVRVVAETPLHEPAGLDAGITEAVRDRLDRLQPVPARSVSVRMKQRED</sequence>
<evidence type="ECO:0000256" key="2">
    <source>
        <dbReference type="SAM" id="Phobius"/>
    </source>
</evidence>
<dbReference type="RefSeq" id="WP_179836883.1">
    <property type="nucleotide sequence ID" value="NZ_BMRD01000017.1"/>
</dbReference>
<keyword evidence="2" id="KW-0472">Membrane</keyword>
<evidence type="ECO:0000313" key="5">
    <source>
        <dbReference type="Proteomes" id="UP000591272"/>
    </source>
</evidence>
<keyword evidence="2" id="KW-1133">Transmembrane helix</keyword>
<evidence type="ECO:0000256" key="1">
    <source>
        <dbReference type="SAM" id="MobiDB-lite"/>
    </source>
</evidence>
<feature type="transmembrane region" description="Helical" evidence="2">
    <location>
        <begin position="82"/>
        <end position="104"/>
    </location>
</feature>
<protein>
    <recommendedName>
        <fullName evidence="3">DUF6286 domain-containing protein</fullName>
    </recommendedName>
</protein>
<dbReference type="EMBL" id="JACCBT010000001">
    <property type="protein sequence ID" value="NYE16327.1"/>
    <property type="molecule type" value="Genomic_DNA"/>
</dbReference>
<name>A0A7Y9KEK5_9ACTN</name>
<evidence type="ECO:0000259" key="3">
    <source>
        <dbReference type="Pfam" id="PF19803"/>
    </source>
</evidence>
<feature type="transmembrane region" description="Helical" evidence="2">
    <location>
        <begin position="37"/>
        <end position="62"/>
    </location>
</feature>